<keyword evidence="4" id="KW-1185">Reference proteome</keyword>
<protein>
    <submittedName>
        <fullName evidence="3">Uncharacterized protein DUF4872</fullName>
    </submittedName>
</protein>
<dbReference type="Proteomes" id="UP000239415">
    <property type="component" value="Unassembled WGS sequence"/>
</dbReference>
<feature type="domain" description="Butirosin biosynthesis protein H N-terminal" evidence="1">
    <location>
        <begin position="49"/>
        <end position="185"/>
    </location>
</feature>
<accession>A0A2T0K5N0</accession>
<gene>
    <name evidence="3" type="ORF">CLV67_11397</name>
</gene>
<dbReference type="AlphaFoldDB" id="A0A2T0K5N0"/>
<evidence type="ECO:0000313" key="4">
    <source>
        <dbReference type="Proteomes" id="UP000239415"/>
    </source>
</evidence>
<dbReference type="InterPro" id="IPR026935">
    <property type="entry name" value="BtrH_N"/>
</dbReference>
<name>A0A2T0K5N0_9ACTN</name>
<proteinExistence type="predicted"/>
<dbReference type="Pfam" id="PF16169">
    <property type="entry name" value="DUF4872"/>
    <property type="match status" value="1"/>
</dbReference>
<sequence length="418" mass="45052">MTEQKHLKARIRARMARTGERYAAARRHVVGDTERPATDHDWPLRGGLHPETAAVAHVLASHGVGLSEAMVLGIGGGLGAGYILWEFAAHDTCHLTLGFRRRWNYLDWTDQVLDRLGARYRVHTTSGAKGAAAALDAALAAGERAIVVPDRYLAGYWDLPPHLEAHGGHAVVAYAATDTGVRVDDRNTRPLTVPADALHRARARVVSYRNKLVVVEKAAAPEDLAGVVRDGIRECAGHLGGTSTSFALPAWQKWAKLLTDRRNAKGWPTVFADGRGLATAMLTVWEEVEPVGMSGGHLRGLYADFLDEATPLLGERAAQAAEAFREADRRWHAFAEAALPADVPEYARLRDLSAAVAEGVALGDDGAAGRAEAAAELWQRRDELDGKPPVAPDLGLLADRLRAVHAAEAEAVEVLRTL</sequence>
<reference evidence="3 4" key="1">
    <citation type="submission" date="2018-03" db="EMBL/GenBank/DDBJ databases">
        <title>Genomic Encyclopedia of Archaeal and Bacterial Type Strains, Phase II (KMG-II): from individual species to whole genera.</title>
        <authorList>
            <person name="Goeker M."/>
        </authorList>
    </citation>
    <scope>NUCLEOTIDE SEQUENCE [LARGE SCALE GENOMIC DNA]</scope>
    <source>
        <strain evidence="3 4">DSM 43146</strain>
    </source>
</reference>
<evidence type="ECO:0000259" key="1">
    <source>
        <dbReference type="Pfam" id="PF14399"/>
    </source>
</evidence>
<dbReference type="RefSeq" id="WP_239166556.1">
    <property type="nucleotide sequence ID" value="NZ_BOMO01000099.1"/>
</dbReference>
<feature type="domain" description="DUF4872" evidence="2">
    <location>
        <begin position="197"/>
        <end position="353"/>
    </location>
</feature>
<organism evidence="3 4">
    <name type="scientific">Actinoplanes italicus</name>
    <dbReference type="NCBI Taxonomy" id="113567"/>
    <lineage>
        <taxon>Bacteria</taxon>
        <taxon>Bacillati</taxon>
        <taxon>Actinomycetota</taxon>
        <taxon>Actinomycetes</taxon>
        <taxon>Micromonosporales</taxon>
        <taxon>Micromonosporaceae</taxon>
        <taxon>Actinoplanes</taxon>
    </lineage>
</organism>
<evidence type="ECO:0000259" key="2">
    <source>
        <dbReference type="Pfam" id="PF16169"/>
    </source>
</evidence>
<dbReference type="EMBL" id="PVMZ01000013">
    <property type="protein sequence ID" value="PRX18264.1"/>
    <property type="molecule type" value="Genomic_DNA"/>
</dbReference>
<dbReference type="Pfam" id="PF14399">
    <property type="entry name" value="BtrH_N"/>
    <property type="match status" value="1"/>
</dbReference>
<dbReference type="InterPro" id="IPR032369">
    <property type="entry name" value="DUF4872"/>
</dbReference>
<evidence type="ECO:0000313" key="3">
    <source>
        <dbReference type="EMBL" id="PRX18264.1"/>
    </source>
</evidence>
<comment type="caution">
    <text evidence="3">The sequence shown here is derived from an EMBL/GenBank/DDBJ whole genome shotgun (WGS) entry which is preliminary data.</text>
</comment>